<dbReference type="InterPro" id="IPR001680">
    <property type="entry name" value="WD40_rpt"/>
</dbReference>
<gene>
    <name evidence="4" type="ORF">LAME_0E01574G</name>
</gene>
<organism evidence="4 5">
    <name type="scientific">Lachancea meyersii CBS 8951</name>
    <dbReference type="NCBI Taxonomy" id="1266667"/>
    <lineage>
        <taxon>Eukaryota</taxon>
        <taxon>Fungi</taxon>
        <taxon>Dikarya</taxon>
        <taxon>Ascomycota</taxon>
        <taxon>Saccharomycotina</taxon>
        <taxon>Saccharomycetes</taxon>
        <taxon>Saccharomycetales</taxon>
        <taxon>Saccharomycetaceae</taxon>
        <taxon>Lachancea</taxon>
    </lineage>
</organism>
<comment type="similarity">
    <text evidence="3">Belongs to the WD repeat PROPPIN family.</text>
</comment>
<dbReference type="InterPro" id="IPR015943">
    <property type="entry name" value="WD40/YVTN_repeat-like_dom_sf"/>
</dbReference>
<evidence type="ECO:0000256" key="1">
    <source>
        <dbReference type="ARBA" id="ARBA00022574"/>
    </source>
</evidence>
<evidence type="ECO:0000313" key="4">
    <source>
        <dbReference type="EMBL" id="SCU88908.1"/>
    </source>
</evidence>
<dbReference type="Gene3D" id="2.130.10.10">
    <property type="entry name" value="YVTN repeat-like/Quinoprotein amine dehydrogenase"/>
    <property type="match status" value="1"/>
</dbReference>
<keyword evidence="2" id="KW-0677">Repeat</keyword>
<dbReference type="AlphaFoldDB" id="A0A1G4JF87"/>
<dbReference type="InterPro" id="IPR048720">
    <property type="entry name" value="PROPPIN"/>
</dbReference>
<dbReference type="SMART" id="SM00320">
    <property type="entry name" value="WD40"/>
    <property type="match status" value="2"/>
</dbReference>
<dbReference type="EMBL" id="LT598481">
    <property type="protein sequence ID" value="SCU88908.1"/>
    <property type="molecule type" value="Genomic_DNA"/>
</dbReference>
<dbReference type="InterPro" id="IPR036322">
    <property type="entry name" value="WD40_repeat_dom_sf"/>
</dbReference>
<evidence type="ECO:0000256" key="3">
    <source>
        <dbReference type="ARBA" id="ARBA00025740"/>
    </source>
</evidence>
<dbReference type="Proteomes" id="UP000191144">
    <property type="component" value="Chromosome E"/>
</dbReference>
<dbReference type="SUPFAM" id="SSF50978">
    <property type="entry name" value="WD40 repeat-like"/>
    <property type="match status" value="1"/>
</dbReference>
<keyword evidence="5" id="KW-1185">Reference proteome</keyword>
<dbReference type="GO" id="GO:0005737">
    <property type="term" value="C:cytoplasm"/>
    <property type="evidence" value="ECO:0007669"/>
    <property type="project" value="UniProtKB-ARBA"/>
</dbReference>
<sequence>MNTRNAIVESSSSRTGKFLNVDFNQDYTCFSCSTQNGFMVFNVDPLECKLSKEFSNPNACGIALTRMLYRTNYVALVGGGRKPKVPPNKLVIWDDLQQRESLTLSFMSTVKCVFLSRIHIVVVLENSLEIFEFGASPKRLLAPLDTCAGAAADFVVCQRVTRRGSASEPNVPLTITRGILAFPSARNPGQVQLADLSHLQSSEAQEASAAQLPTSIIKAHNSPIRLIKISPNGAMVATCSMQGTLIRVFSTQNGSLISEFRRGLNRADLYEMAWSSQSSRLAVVSDKQTLHVFQITDDDSDTKNKTHVLKDIPLLWKPKYLSSVWAMCSLHLHSALKGKGTMNDQEFYNDRCKVGWCHDGDDDSLILVWRDSGIWEKYALLEKEPRTYTVSETLQSSPATQQKKEWEIIRESWRKL</sequence>
<evidence type="ECO:0000256" key="2">
    <source>
        <dbReference type="ARBA" id="ARBA00022737"/>
    </source>
</evidence>
<accession>A0A1G4JF87</accession>
<evidence type="ECO:0000313" key="5">
    <source>
        <dbReference type="Proteomes" id="UP000191144"/>
    </source>
</evidence>
<proteinExistence type="inferred from homology"/>
<reference evidence="5" key="1">
    <citation type="submission" date="2016-03" db="EMBL/GenBank/DDBJ databases">
        <authorList>
            <person name="Devillers Hugo."/>
        </authorList>
    </citation>
    <scope>NUCLEOTIDE SEQUENCE [LARGE SCALE GENOMIC DNA]</scope>
</reference>
<name>A0A1G4JF87_9SACH</name>
<dbReference type="OrthoDB" id="1667587at2759"/>
<keyword evidence="1" id="KW-0853">WD repeat</keyword>
<dbReference type="Pfam" id="PF21032">
    <property type="entry name" value="PROPPIN"/>
    <property type="match status" value="1"/>
</dbReference>
<dbReference type="PANTHER" id="PTHR11227">
    <property type="entry name" value="WD-REPEAT PROTEIN INTERACTING WITH PHOSPHOINOSIDES WIPI -RELATED"/>
    <property type="match status" value="1"/>
</dbReference>
<protein>
    <submittedName>
        <fullName evidence="4">LAME_0E01574g1_1</fullName>
    </submittedName>
</protein>